<evidence type="ECO:0000313" key="2">
    <source>
        <dbReference type="Proteomes" id="UP001589667"/>
    </source>
</evidence>
<protein>
    <submittedName>
        <fullName evidence="1">4'-phosphopantetheinyl transferase family protein</fullName>
    </submittedName>
</protein>
<proteinExistence type="predicted"/>
<name>A0ABV5SQW3_9MICO</name>
<comment type="caution">
    <text evidence="1">The sequence shown here is derived from an EMBL/GenBank/DDBJ whole genome shotgun (WGS) entry which is preliminary data.</text>
</comment>
<organism evidence="1 2">
    <name type="scientific">Agromyces lapidis</name>
    <dbReference type="NCBI Taxonomy" id="279574"/>
    <lineage>
        <taxon>Bacteria</taxon>
        <taxon>Bacillati</taxon>
        <taxon>Actinomycetota</taxon>
        <taxon>Actinomycetes</taxon>
        <taxon>Micrococcales</taxon>
        <taxon>Microbacteriaceae</taxon>
        <taxon>Agromyces</taxon>
    </lineage>
</organism>
<keyword evidence="2" id="KW-1185">Reference proteome</keyword>
<dbReference type="GO" id="GO:0016740">
    <property type="term" value="F:transferase activity"/>
    <property type="evidence" value="ECO:0007669"/>
    <property type="project" value="UniProtKB-KW"/>
</dbReference>
<reference evidence="1 2" key="1">
    <citation type="submission" date="2024-09" db="EMBL/GenBank/DDBJ databases">
        <authorList>
            <person name="Sun Q."/>
            <person name="Mori K."/>
        </authorList>
    </citation>
    <scope>NUCLEOTIDE SEQUENCE [LARGE SCALE GENOMIC DNA]</scope>
    <source>
        <strain evidence="1 2">JCM 14321</strain>
    </source>
</reference>
<dbReference type="EMBL" id="JBHMBL010000002">
    <property type="protein sequence ID" value="MFB9642715.1"/>
    <property type="molecule type" value="Genomic_DNA"/>
</dbReference>
<dbReference type="Proteomes" id="UP001589667">
    <property type="component" value="Unassembled WGS sequence"/>
</dbReference>
<gene>
    <name evidence="1" type="ORF">ACFFQV_10490</name>
</gene>
<evidence type="ECO:0000313" key="1">
    <source>
        <dbReference type="EMBL" id="MFB9642715.1"/>
    </source>
</evidence>
<keyword evidence="1" id="KW-0808">Transferase</keyword>
<dbReference type="InterPro" id="IPR037143">
    <property type="entry name" value="4-PPantetheinyl_Trfase_dom_sf"/>
</dbReference>
<dbReference type="RefSeq" id="WP_157422579.1">
    <property type="nucleotide sequence ID" value="NZ_BAAANI010000002.1"/>
</dbReference>
<sequence>MDAAADGEIVELPGGDARVVTAARGRRGGLGPELLLRRLLAAGAGVPADDVELVHSCETCGGNHGRPTVGYPTTPSGAPWFVDAGAAGELVVAAAATRRRVGVGLELVSAAALEGVDEAALHASERAALAALDPPEQARARAILWARKSALLRAIGHTGFTEPSTLAVSMPGNDEGIGRIERTVPELGPGWRGVRFHDLAVPGAVVASVAVLV</sequence>
<dbReference type="SUPFAM" id="SSF56214">
    <property type="entry name" value="4'-phosphopantetheinyl transferase"/>
    <property type="match status" value="1"/>
</dbReference>
<accession>A0ABV5SQW3</accession>
<dbReference type="Gene3D" id="3.90.470.20">
    <property type="entry name" value="4'-phosphopantetheinyl transferase domain"/>
    <property type="match status" value="1"/>
</dbReference>